<evidence type="ECO:0000313" key="2">
    <source>
        <dbReference type="EMBL" id="EEC42999.1"/>
    </source>
</evidence>
<dbReference type="KEGG" id="pti:PHATRDRAFT_50541"/>
<dbReference type="OrthoDB" id="194692at2759"/>
<evidence type="ECO:0000259" key="1">
    <source>
        <dbReference type="PROSITE" id="PS50280"/>
    </source>
</evidence>
<evidence type="ECO:0000313" key="3">
    <source>
        <dbReference type="Proteomes" id="UP000000759"/>
    </source>
</evidence>
<feature type="domain" description="SET" evidence="1">
    <location>
        <begin position="38"/>
        <end position="265"/>
    </location>
</feature>
<proteinExistence type="predicted"/>
<dbReference type="STRING" id="556484.B7GEF4"/>
<dbReference type="SUPFAM" id="SSF82199">
    <property type="entry name" value="SET domain"/>
    <property type="match status" value="1"/>
</dbReference>
<dbReference type="OMA" id="VRFWTEQ"/>
<dbReference type="Pfam" id="PF00856">
    <property type="entry name" value="SET"/>
    <property type="match status" value="1"/>
</dbReference>
<dbReference type="eggNOG" id="KOG2084">
    <property type="taxonomic scope" value="Eukaryota"/>
</dbReference>
<protein>
    <recommendedName>
        <fullName evidence="1">SET domain-containing protein</fullName>
    </recommendedName>
</protein>
<dbReference type="RefSeq" id="XP_002185512.1">
    <property type="nucleotide sequence ID" value="XM_002185476.1"/>
</dbReference>
<organism evidence="2 3">
    <name type="scientific">Phaeodactylum tricornutum (strain CCAP 1055/1)</name>
    <dbReference type="NCBI Taxonomy" id="556484"/>
    <lineage>
        <taxon>Eukaryota</taxon>
        <taxon>Sar</taxon>
        <taxon>Stramenopiles</taxon>
        <taxon>Ochrophyta</taxon>
        <taxon>Bacillariophyta</taxon>
        <taxon>Bacillariophyceae</taxon>
        <taxon>Bacillariophycidae</taxon>
        <taxon>Naviculales</taxon>
        <taxon>Phaeodactylaceae</taxon>
        <taxon>Phaeodactylum</taxon>
    </lineage>
</organism>
<dbReference type="PANTHER" id="PTHR47643:SF2">
    <property type="entry name" value="TPR DOMAIN PROTEIN (AFU_ORTHOLOGUE AFUA_5G12710)"/>
    <property type="match status" value="1"/>
</dbReference>
<accession>B7GEF4</accession>
<dbReference type="InterPro" id="IPR053209">
    <property type="entry name" value="Gramillin-biosynth_MTr"/>
</dbReference>
<dbReference type="AlphaFoldDB" id="B7GEF4"/>
<dbReference type="Proteomes" id="UP000000759">
    <property type="component" value="Chromosome 31"/>
</dbReference>
<keyword evidence="3" id="KW-1185">Reference proteome</keyword>
<dbReference type="PaxDb" id="2850-Phatr50541"/>
<dbReference type="InParanoid" id="B7GEF4"/>
<dbReference type="PROSITE" id="PS50280">
    <property type="entry name" value="SET"/>
    <property type="match status" value="1"/>
</dbReference>
<reference evidence="2 3" key="1">
    <citation type="journal article" date="2008" name="Nature">
        <title>The Phaeodactylum genome reveals the evolutionary history of diatom genomes.</title>
        <authorList>
            <person name="Bowler C."/>
            <person name="Allen A.E."/>
            <person name="Badger J.H."/>
            <person name="Grimwood J."/>
            <person name="Jabbari K."/>
            <person name="Kuo A."/>
            <person name="Maheswari U."/>
            <person name="Martens C."/>
            <person name="Maumus F."/>
            <person name="Otillar R.P."/>
            <person name="Rayko E."/>
            <person name="Salamov A."/>
            <person name="Vandepoele K."/>
            <person name="Beszteri B."/>
            <person name="Gruber A."/>
            <person name="Heijde M."/>
            <person name="Katinka M."/>
            <person name="Mock T."/>
            <person name="Valentin K."/>
            <person name="Verret F."/>
            <person name="Berges J.A."/>
            <person name="Brownlee C."/>
            <person name="Cadoret J.P."/>
            <person name="Chiovitti A."/>
            <person name="Choi C.J."/>
            <person name="Coesel S."/>
            <person name="De Martino A."/>
            <person name="Detter J.C."/>
            <person name="Durkin C."/>
            <person name="Falciatore A."/>
            <person name="Fournet J."/>
            <person name="Haruta M."/>
            <person name="Huysman M.J."/>
            <person name="Jenkins B.D."/>
            <person name="Jiroutova K."/>
            <person name="Jorgensen R.E."/>
            <person name="Joubert Y."/>
            <person name="Kaplan A."/>
            <person name="Kroger N."/>
            <person name="Kroth P.G."/>
            <person name="La Roche J."/>
            <person name="Lindquist E."/>
            <person name="Lommer M."/>
            <person name="Martin-Jezequel V."/>
            <person name="Lopez P.J."/>
            <person name="Lucas S."/>
            <person name="Mangogna M."/>
            <person name="McGinnis K."/>
            <person name="Medlin L.K."/>
            <person name="Montsant A."/>
            <person name="Oudot-Le Secq M.P."/>
            <person name="Napoli C."/>
            <person name="Obornik M."/>
            <person name="Parker M.S."/>
            <person name="Petit J.L."/>
            <person name="Porcel B.M."/>
            <person name="Poulsen N."/>
            <person name="Robison M."/>
            <person name="Rychlewski L."/>
            <person name="Rynearson T.A."/>
            <person name="Schmutz J."/>
            <person name="Shapiro H."/>
            <person name="Siaut M."/>
            <person name="Stanley M."/>
            <person name="Sussman M.R."/>
            <person name="Taylor A.R."/>
            <person name="Vardi A."/>
            <person name="von Dassow P."/>
            <person name="Vyverman W."/>
            <person name="Willis A."/>
            <person name="Wyrwicz L.S."/>
            <person name="Rokhsar D.S."/>
            <person name="Weissenbach J."/>
            <person name="Armbrust E.V."/>
            <person name="Green B.R."/>
            <person name="Van de Peer Y."/>
            <person name="Grigoriev I.V."/>
        </authorList>
    </citation>
    <scope>NUCLEOTIDE SEQUENCE [LARGE SCALE GENOMIC DNA]</scope>
    <source>
        <strain evidence="2 3">CCAP 1055/1</strain>
    </source>
</reference>
<dbReference type="HOGENOM" id="CLU_553763_0_0_1"/>
<sequence length="493" mass="54458">MGDRTPEPSLLTIPDPSDLSRVFFPNLDAPLTIQPWVGPVEVQEATDGTRGRCLVVVQPVRAGDCLFVTPPTLSVDVGDVAAAWVEQYQQSVVENTLDCLTEQALVNAMRVCLDDVQSATARSFLSLRGGPATSFAQSSASLQTLIQSTSVSLLLGNDTQPLLDDVIVSDEYLLAIVRKNAFGPDALLSYTNIEQSWRTTALNAPTPLDLSRLSLPPRLLGLFPLAAMINHSCVGNAVRVLVDDVMVVHATTDLPAGTELVWSYGPPTTPFAQRNTRLRAHYGFVCDCPRCQRERAAYRTDGLGALLRAAERATVARIDSRGDDDDDKSSSLSSLLQQWETQIWAHPALSNQNQRYLRVGAAQVYIQYLNQALRGLPTSNSDKTQLVLRQTELLHTCMQLHLAFCACHYASTEHLSILHLCYQLASALHVANSDHTSPTLSKVRFWTEQLKKTHMVRYGSLGENVDYVRKMMQHTRTVLRNRNGINLVAHKFV</sequence>
<dbReference type="GeneID" id="7199344"/>
<dbReference type="CDD" id="cd20071">
    <property type="entry name" value="SET_SMYD"/>
    <property type="match status" value="1"/>
</dbReference>
<dbReference type="InterPro" id="IPR001214">
    <property type="entry name" value="SET_dom"/>
</dbReference>
<reference evidence="3" key="2">
    <citation type="submission" date="2008-08" db="EMBL/GenBank/DDBJ databases">
        <authorList>
            <consortium name="Diatom Consortium"/>
            <person name="Grigoriev I."/>
            <person name="Grimwood J."/>
            <person name="Kuo A."/>
            <person name="Otillar R.P."/>
            <person name="Salamov A."/>
            <person name="Detter J.C."/>
            <person name="Lindquist E."/>
            <person name="Shapiro H."/>
            <person name="Lucas S."/>
            <person name="Glavina del Rio T."/>
            <person name="Pitluck S."/>
            <person name="Rokhsar D."/>
            <person name="Bowler C."/>
        </authorList>
    </citation>
    <scope>GENOME REANNOTATION</scope>
    <source>
        <strain evidence="3">CCAP 1055/1</strain>
    </source>
</reference>
<dbReference type="PANTHER" id="PTHR47643">
    <property type="entry name" value="TPR DOMAIN PROTEIN (AFU_ORTHOLOGUE AFUA_5G12710)"/>
    <property type="match status" value="1"/>
</dbReference>
<dbReference type="InterPro" id="IPR046341">
    <property type="entry name" value="SET_dom_sf"/>
</dbReference>
<dbReference type="EMBL" id="CM000633">
    <property type="protein sequence ID" value="EEC42999.1"/>
    <property type="molecule type" value="Genomic_DNA"/>
</dbReference>
<dbReference type="Gene3D" id="2.170.270.10">
    <property type="entry name" value="SET domain"/>
    <property type="match status" value="1"/>
</dbReference>
<name>B7GEF4_PHATC</name>
<gene>
    <name evidence="2" type="ORF">PHATRDRAFT_50541</name>
</gene>